<dbReference type="SMART" id="SM00220">
    <property type="entry name" value="S_TKc"/>
    <property type="match status" value="1"/>
</dbReference>
<dbReference type="PROSITE" id="PS50011">
    <property type="entry name" value="PROTEIN_KINASE_DOM"/>
    <property type="match status" value="1"/>
</dbReference>
<protein>
    <submittedName>
        <fullName evidence="2">Kinase-like protein</fullName>
    </submittedName>
</protein>
<dbReference type="EMBL" id="KZ613767">
    <property type="protein sequence ID" value="PMD64327.1"/>
    <property type="molecule type" value="Genomic_DNA"/>
</dbReference>
<dbReference type="Gene3D" id="1.10.510.10">
    <property type="entry name" value="Transferase(Phosphotransferase) domain 1"/>
    <property type="match status" value="1"/>
</dbReference>
<evidence type="ECO:0000313" key="2">
    <source>
        <dbReference type="EMBL" id="PMD64327.1"/>
    </source>
</evidence>
<keyword evidence="2" id="KW-0418">Kinase</keyword>
<dbReference type="SUPFAM" id="SSF56112">
    <property type="entry name" value="Protein kinase-like (PK-like)"/>
    <property type="match status" value="1"/>
</dbReference>
<dbReference type="OrthoDB" id="4062651at2759"/>
<proteinExistence type="predicted"/>
<dbReference type="AlphaFoldDB" id="A0A2J6TMU4"/>
<dbReference type="Pfam" id="PF00069">
    <property type="entry name" value="Pkinase"/>
    <property type="match status" value="1"/>
</dbReference>
<dbReference type="GO" id="GO:0004672">
    <property type="term" value="F:protein kinase activity"/>
    <property type="evidence" value="ECO:0007669"/>
    <property type="project" value="InterPro"/>
</dbReference>
<gene>
    <name evidence="2" type="ORF">K444DRAFT_660516</name>
</gene>
<keyword evidence="3" id="KW-1185">Reference proteome</keyword>
<evidence type="ECO:0000259" key="1">
    <source>
        <dbReference type="PROSITE" id="PS50011"/>
    </source>
</evidence>
<accession>A0A2J6TMU4</accession>
<dbReference type="RefSeq" id="XP_024741231.1">
    <property type="nucleotide sequence ID" value="XM_024886472.1"/>
</dbReference>
<sequence>MDMSTKETTRSLWKQIENNRIKSISGRYFVPRSSLTAIFTPLAISKAVAELECEPEDRIGLSKDIHQDGIITFAILVWMHQEEAIVKFRRHRCLDSHGPLDPSTAISIAPDFGNTFSREVQLEFRPHFFHRGEDVEFDQLDILPFIGVGKEQKGGGYGEITELAVHSSLQDFYPDKGVAIAIIRKTLRLDAFKSEDSRRAAFNQEKRCLMLFNNPQHPNIVPLLSAYVHGSDYCLVFPRLDMDLAGFFNKPTRHGHFQWDYTFFSALHGLSSALSRTHNIYIPTEIDGPGISLVGYHHDFRPANILVNEETFLLADFGMGRVKGEGEDSRTTWKAGVGSYLAPECMDERFIEQDVGRAVDVWAFGCLTAELATFMTYGPDGLSEFRKKKKSTRDQMPNCTDSYFHGRGEVKESVREWLDFLKSDGRVAAVDLHLHRLIFSMLVPADVRPDIASICKQLSQISLKAHFLAALDLFHSLLDEARGPTPRPLMKLWFERERMKAFGRVSCLNGTTIDDPVLETVCNHGETCIKTLLKLCHQLREVGAGPSSPGQTVNNSHYQAQVLQVTQPQNAHPTVHGSKMLWEAFRVRVQSLVDDLWATLPETELRTAEMLWVRSMLMDQDSTQWLNDLGNALNTENRPIYQRGAAMAIMRKIRLEFTKNEASDIDLQNLRTIHTKVVKFGKFSGHELAILENVPSSEGVPVLVETMHYDPSWEKVPPTERTIIMADKAKGFGVQPKPRDLRLLNCLKFFEVEDKNRTGYAFVYQVPPIQRGMPDISAREYTITTLLELLMISAKLAKDDPSMSQIFQPLLGHKFRLASMLASNLYAFHSIGWYHENYHSNNVVFFNASHYLTDGGDSSRRSGKGLIISPQRGKVLLEPYVVGLNKSRPGGEAWHTQGPSLDTEFGDYQHPAYRQATKHYRNGYDYYSLGVMLLEIGLWMPLRAWAKGGERGINRTLSPGQLRDLLLSRYVPRLAPRMGQSYHDVVQLLLSDVLDPSSAMETPDPAIETVVFGKFFDSVVYPLSRLADALV</sequence>
<dbReference type="PANTHER" id="PTHR37542">
    <property type="entry name" value="HELO DOMAIN-CONTAINING PROTEIN-RELATED"/>
    <property type="match status" value="1"/>
</dbReference>
<dbReference type="Proteomes" id="UP000235371">
    <property type="component" value="Unassembled WGS sequence"/>
</dbReference>
<dbReference type="GeneID" id="36594549"/>
<dbReference type="InParanoid" id="A0A2J6TMU4"/>
<dbReference type="PANTHER" id="PTHR37542:SF3">
    <property type="entry name" value="PRION-INHIBITION AND PROPAGATION HELO DOMAIN-CONTAINING PROTEIN"/>
    <property type="match status" value="1"/>
</dbReference>
<dbReference type="InterPro" id="IPR011009">
    <property type="entry name" value="Kinase-like_dom_sf"/>
</dbReference>
<dbReference type="InterPro" id="IPR000719">
    <property type="entry name" value="Prot_kinase_dom"/>
</dbReference>
<reference evidence="2 3" key="1">
    <citation type="submission" date="2016-04" db="EMBL/GenBank/DDBJ databases">
        <title>A degradative enzymes factory behind the ericoid mycorrhizal symbiosis.</title>
        <authorList>
            <consortium name="DOE Joint Genome Institute"/>
            <person name="Martino E."/>
            <person name="Morin E."/>
            <person name="Grelet G."/>
            <person name="Kuo A."/>
            <person name="Kohler A."/>
            <person name="Daghino S."/>
            <person name="Barry K."/>
            <person name="Choi C."/>
            <person name="Cichocki N."/>
            <person name="Clum A."/>
            <person name="Copeland A."/>
            <person name="Hainaut M."/>
            <person name="Haridas S."/>
            <person name="Labutti K."/>
            <person name="Lindquist E."/>
            <person name="Lipzen A."/>
            <person name="Khouja H.-R."/>
            <person name="Murat C."/>
            <person name="Ohm R."/>
            <person name="Olson A."/>
            <person name="Spatafora J."/>
            <person name="Veneault-Fourrey C."/>
            <person name="Henrissat B."/>
            <person name="Grigoriev I."/>
            <person name="Martin F."/>
            <person name="Perotto S."/>
        </authorList>
    </citation>
    <scope>NUCLEOTIDE SEQUENCE [LARGE SCALE GENOMIC DNA]</scope>
    <source>
        <strain evidence="2 3">E</strain>
    </source>
</reference>
<organism evidence="2 3">
    <name type="scientific">Hyaloscypha bicolor E</name>
    <dbReference type="NCBI Taxonomy" id="1095630"/>
    <lineage>
        <taxon>Eukaryota</taxon>
        <taxon>Fungi</taxon>
        <taxon>Dikarya</taxon>
        <taxon>Ascomycota</taxon>
        <taxon>Pezizomycotina</taxon>
        <taxon>Leotiomycetes</taxon>
        <taxon>Helotiales</taxon>
        <taxon>Hyaloscyphaceae</taxon>
        <taxon>Hyaloscypha</taxon>
        <taxon>Hyaloscypha bicolor</taxon>
    </lineage>
</organism>
<name>A0A2J6TMU4_9HELO</name>
<evidence type="ECO:0000313" key="3">
    <source>
        <dbReference type="Proteomes" id="UP000235371"/>
    </source>
</evidence>
<feature type="domain" description="Protein kinase" evidence="1">
    <location>
        <begin position="146"/>
        <end position="438"/>
    </location>
</feature>
<keyword evidence="2" id="KW-0808">Transferase</keyword>
<dbReference type="GO" id="GO:0005524">
    <property type="term" value="F:ATP binding"/>
    <property type="evidence" value="ECO:0007669"/>
    <property type="project" value="InterPro"/>
</dbReference>